<dbReference type="AlphaFoldDB" id="A0A061RKK3"/>
<evidence type="ECO:0000256" key="1">
    <source>
        <dbReference type="ARBA" id="ARBA00022441"/>
    </source>
</evidence>
<dbReference type="Gene3D" id="2.120.10.80">
    <property type="entry name" value="Kelch-type beta propeller"/>
    <property type="match status" value="2"/>
</dbReference>
<proteinExistence type="predicted"/>
<organism evidence="3">
    <name type="scientific">Tetraselmis sp. GSL018</name>
    <dbReference type="NCBI Taxonomy" id="582737"/>
    <lineage>
        <taxon>Eukaryota</taxon>
        <taxon>Viridiplantae</taxon>
        <taxon>Chlorophyta</taxon>
        <taxon>core chlorophytes</taxon>
        <taxon>Chlorodendrophyceae</taxon>
        <taxon>Chlorodendrales</taxon>
        <taxon>Chlorodendraceae</taxon>
        <taxon>Tetraselmis</taxon>
    </lineage>
</organism>
<dbReference type="EMBL" id="GBEZ01014962">
    <property type="protein sequence ID" value="JAC71155.1"/>
    <property type="molecule type" value="Transcribed_RNA"/>
</dbReference>
<evidence type="ECO:0000313" key="3">
    <source>
        <dbReference type="EMBL" id="JAC71155.1"/>
    </source>
</evidence>
<gene>
    <name evidence="3" type="ORF">TSPGSL018_2537</name>
</gene>
<evidence type="ECO:0000256" key="2">
    <source>
        <dbReference type="ARBA" id="ARBA00022737"/>
    </source>
</evidence>
<sequence>WHYLCPKSESGPEPRFDHAAAVYGTRMYVSGGRTGDHRALGDMWAFDVPTRQWAKLADSSAFGTRFGHAAAVGDSGFLYLYAGFLRSGSTTATFSNGFYRCRVFEPQNGTADILLQQVGCEDITDGCPEATSSQCMHASDVGLSPRIGHTLLSYGTRVIAFGGNDASTLNLRGAFIFDETMCSWSRLSISGDEVEGSVRTVEDIARHDHGSARMSAWMAVHGGVLDSAFLDSVYVLGAP</sequence>
<dbReference type="PANTHER" id="PTHR46093">
    <property type="entry name" value="ACYL-COA-BINDING DOMAIN-CONTAINING PROTEIN 5"/>
    <property type="match status" value="1"/>
</dbReference>
<dbReference type="SUPFAM" id="SSF117281">
    <property type="entry name" value="Kelch motif"/>
    <property type="match status" value="1"/>
</dbReference>
<keyword evidence="1" id="KW-0880">Kelch repeat</keyword>
<reference evidence="3" key="1">
    <citation type="submission" date="2014-05" db="EMBL/GenBank/DDBJ databases">
        <title>The transcriptome of the halophilic microalga Tetraselmis sp. GSL018 isolated from the Great Salt Lake, Utah.</title>
        <authorList>
            <person name="Jinkerson R.E."/>
            <person name="D'Adamo S."/>
            <person name="Posewitz M.C."/>
        </authorList>
    </citation>
    <scope>NUCLEOTIDE SEQUENCE</scope>
    <source>
        <strain evidence="3">GSL018</strain>
    </source>
</reference>
<protein>
    <submittedName>
        <fullName evidence="3">Uncharacterized protein</fullName>
    </submittedName>
</protein>
<name>A0A061RKK3_9CHLO</name>
<keyword evidence="2" id="KW-0677">Repeat</keyword>
<dbReference type="PANTHER" id="PTHR46093:SF18">
    <property type="entry name" value="FIBRONECTIN TYPE-III DOMAIN-CONTAINING PROTEIN"/>
    <property type="match status" value="1"/>
</dbReference>
<feature type="non-terminal residue" evidence="3">
    <location>
        <position position="1"/>
    </location>
</feature>
<dbReference type="Pfam" id="PF24681">
    <property type="entry name" value="Kelch_KLHDC2_KLHL20_DRC7"/>
    <property type="match status" value="1"/>
</dbReference>
<dbReference type="InterPro" id="IPR015915">
    <property type="entry name" value="Kelch-typ_b-propeller"/>
</dbReference>
<accession>A0A061RKK3</accession>